<dbReference type="Proteomes" id="UP000007798">
    <property type="component" value="Unassembled WGS sequence"/>
</dbReference>
<keyword evidence="3" id="KW-1185">Reference proteome</keyword>
<feature type="region of interest" description="Disordered" evidence="1">
    <location>
        <begin position="61"/>
        <end position="85"/>
    </location>
</feature>
<protein>
    <submittedName>
        <fullName evidence="2">Uncharacterized protein</fullName>
    </submittedName>
</protein>
<evidence type="ECO:0000256" key="1">
    <source>
        <dbReference type="SAM" id="MobiDB-lite"/>
    </source>
</evidence>
<dbReference type="EMBL" id="CH963847">
    <property type="protein sequence ID" value="KRF97618.1"/>
    <property type="molecule type" value="Genomic_DNA"/>
</dbReference>
<name>A0A0Q9X119_DROWI</name>
<evidence type="ECO:0000313" key="2">
    <source>
        <dbReference type="EMBL" id="KRF97618.1"/>
    </source>
</evidence>
<dbReference type="AlphaFoldDB" id="A0A0Q9X119"/>
<dbReference type="InParanoid" id="A0A0Q9X119"/>
<dbReference type="OrthoDB" id="2316821at2759"/>
<proteinExistence type="predicted"/>
<accession>A0A0Q9X119</accession>
<gene>
    <name evidence="2" type="primary">Dwil\GK27830</name>
    <name evidence="2" type="ORF">Dwil_GK27830</name>
</gene>
<evidence type="ECO:0000313" key="3">
    <source>
        <dbReference type="Proteomes" id="UP000007798"/>
    </source>
</evidence>
<sequence>MRKNRNDIAWRVDNDSTATATATATTPSSLLGRMLNDNFILRRRGISLKNFQPQSLRNSEMCQQLSVRPRPTQTPSPTPIEELPDLEESTKPNHKVVIYFGDSINRQQPSPKDLHSQLLQEMSQKLKVQDPGDPVKATLNLAGEQVGNDHQLLVVAAADELPPYIESVQNGVINIKIEGNYRRASALVETVAKPTLAVVSPTKFDSAQAAADTDLTKVEEDCSQV</sequence>
<reference evidence="2 3" key="1">
    <citation type="journal article" date="2007" name="Nature">
        <title>Evolution of genes and genomes on the Drosophila phylogeny.</title>
        <authorList>
            <consortium name="Drosophila 12 Genomes Consortium"/>
            <person name="Clark A.G."/>
            <person name="Eisen M.B."/>
            <person name="Smith D.R."/>
            <person name="Bergman C.M."/>
            <person name="Oliver B."/>
            <person name="Markow T.A."/>
            <person name="Kaufman T.C."/>
            <person name="Kellis M."/>
            <person name="Gelbart W."/>
            <person name="Iyer V.N."/>
            <person name="Pollard D.A."/>
            <person name="Sackton T.B."/>
            <person name="Larracuente A.M."/>
            <person name="Singh N.D."/>
            <person name="Abad J.P."/>
            <person name="Abt D.N."/>
            <person name="Adryan B."/>
            <person name="Aguade M."/>
            <person name="Akashi H."/>
            <person name="Anderson W.W."/>
            <person name="Aquadro C.F."/>
            <person name="Ardell D.H."/>
            <person name="Arguello R."/>
            <person name="Artieri C.G."/>
            <person name="Barbash D.A."/>
            <person name="Barker D."/>
            <person name="Barsanti P."/>
            <person name="Batterham P."/>
            <person name="Batzoglou S."/>
            <person name="Begun D."/>
            <person name="Bhutkar A."/>
            <person name="Blanco E."/>
            <person name="Bosak S.A."/>
            <person name="Bradley R.K."/>
            <person name="Brand A.D."/>
            <person name="Brent M.R."/>
            <person name="Brooks A.N."/>
            <person name="Brown R.H."/>
            <person name="Butlin R.K."/>
            <person name="Caggese C."/>
            <person name="Calvi B.R."/>
            <person name="Bernardo de Carvalho A."/>
            <person name="Caspi A."/>
            <person name="Castrezana S."/>
            <person name="Celniker S.E."/>
            <person name="Chang J.L."/>
            <person name="Chapple C."/>
            <person name="Chatterji S."/>
            <person name="Chinwalla A."/>
            <person name="Civetta A."/>
            <person name="Clifton S.W."/>
            <person name="Comeron J.M."/>
            <person name="Costello J.C."/>
            <person name="Coyne J.A."/>
            <person name="Daub J."/>
            <person name="David R.G."/>
            <person name="Delcher A.L."/>
            <person name="Delehaunty K."/>
            <person name="Do C.B."/>
            <person name="Ebling H."/>
            <person name="Edwards K."/>
            <person name="Eickbush T."/>
            <person name="Evans J.D."/>
            <person name="Filipski A."/>
            <person name="Findeiss S."/>
            <person name="Freyhult E."/>
            <person name="Fulton L."/>
            <person name="Fulton R."/>
            <person name="Garcia A.C."/>
            <person name="Gardiner A."/>
            <person name="Garfield D.A."/>
            <person name="Garvin B.E."/>
            <person name="Gibson G."/>
            <person name="Gilbert D."/>
            <person name="Gnerre S."/>
            <person name="Godfrey J."/>
            <person name="Good R."/>
            <person name="Gotea V."/>
            <person name="Gravely B."/>
            <person name="Greenberg A.J."/>
            <person name="Griffiths-Jones S."/>
            <person name="Gross S."/>
            <person name="Guigo R."/>
            <person name="Gustafson E.A."/>
            <person name="Haerty W."/>
            <person name="Hahn M.W."/>
            <person name="Halligan D.L."/>
            <person name="Halpern A.L."/>
            <person name="Halter G.M."/>
            <person name="Han M.V."/>
            <person name="Heger A."/>
            <person name="Hillier L."/>
            <person name="Hinrichs A.S."/>
            <person name="Holmes I."/>
            <person name="Hoskins R.A."/>
            <person name="Hubisz M.J."/>
            <person name="Hultmark D."/>
            <person name="Huntley M.A."/>
            <person name="Jaffe D.B."/>
            <person name="Jagadeeshan S."/>
            <person name="Jeck W.R."/>
            <person name="Johnson J."/>
            <person name="Jones C.D."/>
            <person name="Jordan W.C."/>
            <person name="Karpen G.H."/>
            <person name="Kataoka E."/>
            <person name="Keightley P.D."/>
            <person name="Kheradpour P."/>
            <person name="Kirkness E.F."/>
            <person name="Koerich L.B."/>
            <person name="Kristiansen K."/>
            <person name="Kudrna D."/>
            <person name="Kulathinal R.J."/>
            <person name="Kumar S."/>
            <person name="Kwok R."/>
            <person name="Lander E."/>
            <person name="Langley C.H."/>
            <person name="Lapoint R."/>
            <person name="Lazzaro B.P."/>
            <person name="Lee S.J."/>
            <person name="Levesque L."/>
            <person name="Li R."/>
            <person name="Lin C.F."/>
            <person name="Lin M.F."/>
            <person name="Lindblad-Toh K."/>
            <person name="Llopart A."/>
            <person name="Long M."/>
            <person name="Low L."/>
            <person name="Lozovsky E."/>
            <person name="Lu J."/>
            <person name="Luo M."/>
            <person name="Machado C.A."/>
            <person name="Makalowski W."/>
            <person name="Marzo M."/>
            <person name="Matsuda M."/>
            <person name="Matzkin L."/>
            <person name="McAllister B."/>
            <person name="McBride C.S."/>
            <person name="McKernan B."/>
            <person name="McKernan K."/>
            <person name="Mendez-Lago M."/>
            <person name="Minx P."/>
            <person name="Mollenhauer M.U."/>
            <person name="Montooth K."/>
            <person name="Mount S.M."/>
            <person name="Mu X."/>
            <person name="Myers E."/>
            <person name="Negre B."/>
            <person name="Newfeld S."/>
            <person name="Nielsen R."/>
            <person name="Noor M.A."/>
            <person name="O'Grady P."/>
            <person name="Pachter L."/>
            <person name="Papaceit M."/>
            <person name="Parisi M.J."/>
            <person name="Parisi M."/>
            <person name="Parts L."/>
            <person name="Pedersen J.S."/>
            <person name="Pesole G."/>
            <person name="Phillippy A.M."/>
            <person name="Ponting C.P."/>
            <person name="Pop M."/>
            <person name="Porcelli D."/>
            <person name="Powell J.R."/>
            <person name="Prohaska S."/>
            <person name="Pruitt K."/>
            <person name="Puig M."/>
            <person name="Quesneville H."/>
            <person name="Ram K.R."/>
            <person name="Rand D."/>
            <person name="Rasmussen M.D."/>
            <person name="Reed L.K."/>
            <person name="Reenan R."/>
            <person name="Reily A."/>
            <person name="Remington K.A."/>
            <person name="Rieger T.T."/>
            <person name="Ritchie M.G."/>
            <person name="Robin C."/>
            <person name="Rogers Y.H."/>
            <person name="Rohde C."/>
            <person name="Rozas J."/>
            <person name="Rubenfield M.J."/>
            <person name="Ruiz A."/>
            <person name="Russo S."/>
            <person name="Salzberg S.L."/>
            <person name="Sanchez-Gracia A."/>
            <person name="Saranga D.J."/>
            <person name="Sato H."/>
            <person name="Schaeffer S.W."/>
            <person name="Schatz M.C."/>
            <person name="Schlenke T."/>
            <person name="Schwartz R."/>
            <person name="Segarra C."/>
            <person name="Singh R.S."/>
            <person name="Sirot L."/>
            <person name="Sirota M."/>
            <person name="Sisneros N.B."/>
            <person name="Smith C.D."/>
            <person name="Smith T.F."/>
            <person name="Spieth J."/>
            <person name="Stage D.E."/>
            <person name="Stark A."/>
            <person name="Stephan W."/>
            <person name="Strausberg R.L."/>
            <person name="Strempel S."/>
            <person name="Sturgill D."/>
            <person name="Sutton G."/>
            <person name="Sutton G.G."/>
            <person name="Tao W."/>
            <person name="Teichmann S."/>
            <person name="Tobari Y.N."/>
            <person name="Tomimura Y."/>
            <person name="Tsolas J.M."/>
            <person name="Valente V.L."/>
            <person name="Venter E."/>
            <person name="Venter J.C."/>
            <person name="Vicario S."/>
            <person name="Vieira F.G."/>
            <person name="Vilella A.J."/>
            <person name="Villasante A."/>
            <person name="Walenz B."/>
            <person name="Wang J."/>
            <person name="Wasserman M."/>
            <person name="Watts T."/>
            <person name="Wilson D."/>
            <person name="Wilson R.K."/>
            <person name="Wing R.A."/>
            <person name="Wolfner M.F."/>
            <person name="Wong A."/>
            <person name="Wong G.K."/>
            <person name="Wu C.I."/>
            <person name="Wu G."/>
            <person name="Yamamoto D."/>
            <person name="Yang H.P."/>
            <person name="Yang S.P."/>
            <person name="Yorke J.A."/>
            <person name="Yoshida K."/>
            <person name="Zdobnov E."/>
            <person name="Zhang P."/>
            <person name="Zhang Y."/>
            <person name="Zimin A.V."/>
            <person name="Baldwin J."/>
            <person name="Abdouelleil A."/>
            <person name="Abdulkadir J."/>
            <person name="Abebe A."/>
            <person name="Abera B."/>
            <person name="Abreu J."/>
            <person name="Acer S.C."/>
            <person name="Aftuck L."/>
            <person name="Alexander A."/>
            <person name="An P."/>
            <person name="Anderson E."/>
            <person name="Anderson S."/>
            <person name="Arachi H."/>
            <person name="Azer M."/>
            <person name="Bachantsang P."/>
            <person name="Barry A."/>
            <person name="Bayul T."/>
            <person name="Berlin A."/>
            <person name="Bessette D."/>
            <person name="Bloom T."/>
            <person name="Blye J."/>
            <person name="Boguslavskiy L."/>
            <person name="Bonnet C."/>
            <person name="Boukhgalter B."/>
            <person name="Bourzgui I."/>
            <person name="Brown A."/>
            <person name="Cahill P."/>
            <person name="Channer S."/>
            <person name="Cheshatsang Y."/>
            <person name="Chuda L."/>
            <person name="Citroen M."/>
            <person name="Collymore A."/>
            <person name="Cooke P."/>
            <person name="Costello M."/>
            <person name="D'Aco K."/>
            <person name="Daza R."/>
            <person name="De Haan G."/>
            <person name="DeGray S."/>
            <person name="DeMaso C."/>
            <person name="Dhargay N."/>
            <person name="Dooley K."/>
            <person name="Dooley E."/>
            <person name="Doricent M."/>
            <person name="Dorje P."/>
            <person name="Dorjee K."/>
            <person name="Dupes A."/>
            <person name="Elong R."/>
            <person name="Falk J."/>
            <person name="Farina A."/>
            <person name="Faro S."/>
            <person name="Ferguson D."/>
            <person name="Fisher S."/>
            <person name="Foley C.D."/>
            <person name="Franke A."/>
            <person name="Friedrich D."/>
            <person name="Gadbois L."/>
            <person name="Gearin G."/>
            <person name="Gearin C.R."/>
            <person name="Giannoukos G."/>
            <person name="Goode T."/>
            <person name="Graham J."/>
            <person name="Grandbois E."/>
            <person name="Grewal S."/>
            <person name="Gyaltsen K."/>
            <person name="Hafez N."/>
            <person name="Hagos B."/>
            <person name="Hall J."/>
            <person name="Henson C."/>
            <person name="Hollinger A."/>
            <person name="Honan T."/>
            <person name="Huard M.D."/>
            <person name="Hughes L."/>
            <person name="Hurhula B."/>
            <person name="Husby M.E."/>
            <person name="Kamat A."/>
            <person name="Kanga B."/>
            <person name="Kashin S."/>
            <person name="Khazanovich D."/>
            <person name="Kisner P."/>
            <person name="Lance K."/>
            <person name="Lara M."/>
            <person name="Lee W."/>
            <person name="Lennon N."/>
            <person name="Letendre F."/>
            <person name="LeVine R."/>
            <person name="Lipovsky A."/>
            <person name="Liu X."/>
            <person name="Liu J."/>
            <person name="Liu S."/>
            <person name="Lokyitsang T."/>
            <person name="Lokyitsang Y."/>
            <person name="Lubonja R."/>
            <person name="Lui A."/>
            <person name="MacDonald P."/>
            <person name="Magnisalis V."/>
            <person name="Maru K."/>
            <person name="Matthews C."/>
            <person name="McCusker W."/>
            <person name="McDonough S."/>
            <person name="Mehta T."/>
            <person name="Meldrim J."/>
            <person name="Meneus L."/>
            <person name="Mihai O."/>
            <person name="Mihalev A."/>
            <person name="Mihova T."/>
            <person name="Mittelman R."/>
            <person name="Mlenga V."/>
            <person name="Montmayeur A."/>
            <person name="Mulrain L."/>
            <person name="Navidi A."/>
            <person name="Naylor J."/>
            <person name="Negash T."/>
            <person name="Nguyen T."/>
            <person name="Nguyen N."/>
            <person name="Nicol R."/>
            <person name="Norbu C."/>
            <person name="Norbu N."/>
            <person name="Novod N."/>
            <person name="O'Neill B."/>
            <person name="Osman S."/>
            <person name="Markiewicz E."/>
            <person name="Oyono O.L."/>
            <person name="Patti C."/>
            <person name="Phunkhang P."/>
            <person name="Pierre F."/>
            <person name="Priest M."/>
            <person name="Raghuraman S."/>
            <person name="Rege F."/>
            <person name="Reyes R."/>
            <person name="Rise C."/>
            <person name="Rogov P."/>
            <person name="Ross K."/>
            <person name="Ryan E."/>
            <person name="Settipalli S."/>
            <person name="Shea T."/>
            <person name="Sherpa N."/>
            <person name="Shi L."/>
            <person name="Shih D."/>
            <person name="Sparrow T."/>
            <person name="Spaulding J."/>
            <person name="Stalker J."/>
            <person name="Stange-Thomann N."/>
            <person name="Stavropoulos S."/>
            <person name="Stone C."/>
            <person name="Strader C."/>
            <person name="Tesfaye S."/>
            <person name="Thomson T."/>
            <person name="Thoulutsang Y."/>
            <person name="Thoulutsang D."/>
            <person name="Topham K."/>
            <person name="Topping I."/>
            <person name="Tsamla T."/>
            <person name="Vassiliev H."/>
            <person name="Vo A."/>
            <person name="Wangchuk T."/>
            <person name="Wangdi T."/>
            <person name="Weiand M."/>
            <person name="Wilkinson J."/>
            <person name="Wilson A."/>
            <person name="Yadav S."/>
            <person name="Young G."/>
            <person name="Yu Q."/>
            <person name="Zembek L."/>
            <person name="Zhong D."/>
            <person name="Zimmer A."/>
            <person name="Zwirko Z."/>
            <person name="Jaffe D.B."/>
            <person name="Alvarez P."/>
            <person name="Brockman W."/>
            <person name="Butler J."/>
            <person name="Chin C."/>
            <person name="Gnerre S."/>
            <person name="Grabherr M."/>
            <person name="Kleber M."/>
            <person name="Mauceli E."/>
            <person name="MacCallum I."/>
        </authorList>
    </citation>
    <scope>NUCLEOTIDE SEQUENCE [LARGE SCALE GENOMIC DNA]</scope>
    <source>
        <strain evidence="3">Tucson 14030-0811.24</strain>
    </source>
</reference>
<organism evidence="2 3">
    <name type="scientific">Drosophila willistoni</name>
    <name type="common">Fruit fly</name>
    <dbReference type="NCBI Taxonomy" id="7260"/>
    <lineage>
        <taxon>Eukaryota</taxon>
        <taxon>Metazoa</taxon>
        <taxon>Ecdysozoa</taxon>
        <taxon>Arthropoda</taxon>
        <taxon>Hexapoda</taxon>
        <taxon>Insecta</taxon>
        <taxon>Pterygota</taxon>
        <taxon>Neoptera</taxon>
        <taxon>Endopterygota</taxon>
        <taxon>Diptera</taxon>
        <taxon>Brachycera</taxon>
        <taxon>Muscomorpha</taxon>
        <taxon>Ephydroidea</taxon>
        <taxon>Drosophilidae</taxon>
        <taxon>Drosophila</taxon>
        <taxon>Sophophora</taxon>
    </lineage>
</organism>